<keyword evidence="6 7" id="KW-0694">RNA-binding</keyword>
<reference evidence="10 11" key="1">
    <citation type="submission" date="2024-07" db="EMBL/GenBank/DDBJ databases">
        <title>Luteimonas salilacus sp. nov., isolated from the shore soil of Salt Lake in Tibet of China.</title>
        <authorList>
            <person name="Zhang X."/>
            <person name="Li A."/>
        </authorList>
    </citation>
    <scope>NUCLEOTIDE SEQUENCE [LARGE SCALE GENOMIC DNA]</scope>
    <source>
        <strain evidence="10 11">B3-2-R+30</strain>
    </source>
</reference>
<sequence length="142" mass="15104">MTAGFPKQARVRARADFDRVFKHARRTASPLMALHWLDDASPPRLGLAVSRKVDPNAVGRNRIKRALREQFRSLRAQLRPGAYVVVARAASADATAAALREGFVAVLARAGALPPPAADGTMPGASSSSTPSHVPTPDRCGE</sequence>
<gene>
    <name evidence="7 10" type="primary">rnpA</name>
    <name evidence="10" type="ORF">AB6713_05680</name>
</gene>
<evidence type="ECO:0000256" key="2">
    <source>
        <dbReference type="ARBA" id="ARBA00022694"/>
    </source>
</evidence>
<dbReference type="EMBL" id="JBFWIC010000005">
    <property type="protein sequence ID" value="MEZ0474106.1"/>
    <property type="molecule type" value="Genomic_DNA"/>
</dbReference>
<dbReference type="NCBIfam" id="TIGR00188">
    <property type="entry name" value="rnpA"/>
    <property type="match status" value="1"/>
</dbReference>
<dbReference type="InterPro" id="IPR014721">
    <property type="entry name" value="Ribsml_uS5_D2-typ_fold_subgr"/>
</dbReference>
<keyword evidence="3 7" id="KW-0540">Nuclease</keyword>
<comment type="similarity">
    <text evidence="7">Belongs to the RnpA family.</text>
</comment>
<evidence type="ECO:0000256" key="6">
    <source>
        <dbReference type="ARBA" id="ARBA00022884"/>
    </source>
</evidence>
<protein>
    <recommendedName>
        <fullName evidence="7 8">Ribonuclease P protein component</fullName>
        <shortName evidence="7">RNase P protein</shortName>
        <shortName evidence="7">RNaseP protein</shortName>
        <ecNumber evidence="7 8">3.1.26.5</ecNumber>
    </recommendedName>
    <alternativeName>
        <fullName evidence="7">Protein C5</fullName>
    </alternativeName>
</protein>
<keyword evidence="2 7" id="KW-0819">tRNA processing</keyword>
<evidence type="ECO:0000313" key="11">
    <source>
        <dbReference type="Proteomes" id="UP001566331"/>
    </source>
</evidence>
<evidence type="ECO:0000313" key="10">
    <source>
        <dbReference type="EMBL" id="MEZ0474106.1"/>
    </source>
</evidence>
<evidence type="ECO:0000256" key="7">
    <source>
        <dbReference type="HAMAP-Rule" id="MF_00227"/>
    </source>
</evidence>
<comment type="subunit">
    <text evidence="7">Consists of a catalytic RNA component (M1 or rnpB) and a protein subunit.</text>
</comment>
<proteinExistence type="inferred from homology"/>
<dbReference type="InterPro" id="IPR020568">
    <property type="entry name" value="Ribosomal_Su5_D2-typ_SF"/>
</dbReference>
<dbReference type="HAMAP" id="MF_00227">
    <property type="entry name" value="RNase_P"/>
    <property type="match status" value="1"/>
</dbReference>
<dbReference type="EC" id="3.1.26.5" evidence="7 8"/>
<keyword evidence="4 7" id="KW-0255">Endonuclease</keyword>
<evidence type="ECO:0000256" key="3">
    <source>
        <dbReference type="ARBA" id="ARBA00022722"/>
    </source>
</evidence>
<dbReference type="GO" id="GO:0004526">
    <property type="term" value="F:ribonuclease P activity"/>
    <property type="evidence" value="ECO:0007669"/>
    <property type="project" value="UniProtKB-EC"/>
</dbReference>
<dbReference type="PANTHER" id="PTHR33992:SF1">
    <property type="entry name" value="RIBONUCLEASE P PROTEIN COMPONENT"/>
    <property type="match status" value="1"/>
</dbReference>
<evidence type="ECO:0000256" key="5">
    <source>
        <dbReference type="ARBA" id="ARBA00022801"/>
    </source>
</evidence>
<dbReference type="PROSITE" id="PS00648">
    <property type="entry name" value="RIBONUCLEASE_P"/>
    <property type="match status" value="1"/>
</dbReference>
<evidence type="ECO:0000256" key="8">
    <source>
        <dbReference type="NCBIfam" id="TIGR00188"/>
    </source>
</evidence>
<dbReference type="Gene3D" id="3.30.230.10">
    <property type="match status" value="1"/>
</dbReference>
<dbReference type="InterPro" id="IPR020539">
    <property type="entry name" value="RNase_P_CS"/>
</dbReference>
<keyword evidence="11" id="KW-1185">Reference proteome</keyword>
<dbReference type="PANTHER" id="PTHR33992">
    <property type="entry name" value="RIBONUCLEASE P PROTEIN COMPONENT"/>
    <property type="match status" value="1"/>
</dbReference>
<organism evidence="10 11">
    <name type="scientific">Luteimonas salinilitoris</name>
    <dbReference type="NCBI Taxonomy" id="3237697"/>
    <lineage>
        <taxon>Bacteria</taxon>
        <taxon>Pseudomonadati</taxon>
        <taxon>Pseudomonadota</taxon>
        <taxon>Gammaproteobacteria</taxon>
        <taxon>Lysobacterales</taxon>
        <taxon>Lysobacteraceae</taxon>
        <taxon>Luteimonas</taxon>
    </lineage>
</organism>
<keyword evidence="5 7" id="KW-0378">Hydrolase</keyword>
<comment type="catalytic activity">
    <reaction evidence="7">
        <text>Endonucleolytic cleavage of RNA, removing 5'-extranucleotides from tRNA precursor.</text>
        <dbReference type="EC" id="3.1.26.5"/>
    </reaction>
</comment>
<evidence type="ECO:0000256" key="1">
    <source>
        <dbReference type="ARBA" id="ARBA00002663"/>
    </source>
</evidence>
<feature type="compositionally biased region" description="Low complexity" evidence="9">
    <location>
        <begin position="121"/>
        <end position="142"/>
    </location>
</feature>
<dbReference type="SUPFAM" id="SSF54211">
    <property type="entry name" value="Ribosomal protein S5 domain 2-like"/>
    <property type="match status" value="1"/>
</dbReference>
<dbReference type="Pfam" id="PF00825">
    <property type="entry name" value="Ribonuclease_P"/>
    <property type="match status" value="1"/>
</dbReference>
<dbReference type="Proteomes" id="UP001566331">
    <property type="component" value="Unassembled WGS sequence"/>
</dbReference>
<dbReference type="RefSeq" id="WP_370564101.1">
    <property type="nucleotide sequence ID" value="NZ_JBFWIB010000006.1"/>
</dbReference>
<evidence type="ECO:0000256" key="4">
    <source>
        <dbReference type="ARBA" id="ARBA00022759"/>
    </source>
</evidence>
<name>A0ABV4HN00_9GAMM</name>
<accession>A0ABV4HN00</accession>
<comment type="caution">
    <text evidence="10">The sequence shown here is derived from an EMBL/GenBank/DDBJ whole genome shotgun (WGS) entry which is preliminary data.</text>
</comment>
<feature type="region of interest" description="Disordered" evidence="9">
    <location>
        <begin position="114"/>
        <end position="142"/>
    </location>
</feature>
<comment type="function">
    <text evidence="1 7">RNaseP catalyzes the removal of the 5'-leader sequence from pre-tRNA to produce the mature 5'-terminus. It can also cleave other RNA substrates such as 4.5S RNA. The protein component plays an auxiliary but essential role in vivo by binding to the 5'-leader sequence and broadening the substrate specificity of the ribozyme.</text>
</comment>
<dbReference type="InterPro" id="IPR000100">
    <property type="entry name" value="RNase_P"/>
</dbReference>
<evidence type="ECO:0000256" key="9">
    <source>
        <dbReference type="SAM" id="MobiDB-lite"/>
    </source>
</evidence>